<evidence type="ECO:0000313" key="3">
    <source>
        <dbReference type="Proteomes" id="UP000789901"/>
    </source>
</evidence>
<dbReference type="Proteomes" id="UP000789901">
    <property type="component" value="Unassembled WGS sequence"/>
</dbReference>
<sequence>FFKIEISGNLNSNIEVEYRSVDLNLNIKVEYRNIDLNSNIKVEYGSVDINSIIKIEYDNSDGLSDEEYNELLDLYKGQLFKITEEVYTTIETFANLHGLEFKNGILKKMQIIVIKFRECFYIDMLRNCLLKKTHETEVFGSSFKNNYHISIYTNAHNSHTLDSTSTRFIPKNQRLTDKMLKEIEYYTLIKKPNATGEISSTAHLLSIIAKKSLQKKRTYAETIGIVRKAINIAIEKNNSCVLKFLKEYIVQNDYSLVENIVSASSSITNPVKKTRRGCLPKLAHYQLALESQKSKSQKKGPKSAYNVSIICEFCSGNGHRKELHNNNSIETNELDQVTSNESEWKSSSNLEFDA</sequence>
<proteinExistence type="predicted"/>
<evidence type="ECO:0000313" key="2">
    <source>
        <dbReference type="EMBL" id="CAG8813069.1"/>
    </source>
</evidence>
<accession>A0ABN7W2L5</accession>
<dbReference type="EMBL" id="CAJVQB010028804">
    <property type="protein sequence ID" value="CAG8813069.1"/>
    <property type="molecule type" value="Genomic_DNA"/>
</dbReference>
<keyword evidence="3" id="KW-1185">Reference proteome</keyword>
<gene>
    <name evidence="2" type="ORF">GMARGA_LOCUS25696</name>
</gene>
<feature type="non-terminal residue" evidence="2">
    <location>
        <position position="1"/>
    </location>
</feature>
<organism evidence="2 3">
    <name type="scientific">Gigaspora margarita</name>
    <dbReference type="NCBI Taxonomy" id="4874"/>
    <lineage>
        <taxon>Eukaryota</taxon>
        <taxon>Fungi</taxon>
        <taxon>Fungi incertae sedis</taxon>
        <taxon>Mucoromycota</taxon>
        <taxon>Glomeromycotina</taxon>
        <taxon>Glomeromycetes</taxon>
        <taxon>Diversisporales</taxon>
        <taxon>Gigasporaceae</taxon>
        <taxon>Gigaspora</taxon>
    </lineage>
</organism>
<feature type="region of interest" description="Disordered" evidence="1">
    <location>
        <begin position="334"/>
        <end position="354"/>
    </location>
</feature>
<evidence type="ECO:0000256" key="1">
    <source>
        <dbReference type="SAM" id="MobiDB-lite"/>
    </source>
</evidence>
<reference evidence="2 3" key="1">
    <citation type="submission" date="2021-06" db="EMBL/GenBank/DDBJ databases">
        <authorList>
            <person name="Kallberg Y."/>
            <person name="Tangrot J."/>
            <person name="Rosling A."/>
        </authorList>
    </citation>
    <scope>NUCLEOTIDE SEQUENCE [LARGE SCALE GENOMIC DNA]</scope>
    <source>
        <strain evidence="2 3">120-4 pot B 10/14</strain>
    </source>
</reference>
<comment type="caution">
    <text evidence="2">The sequence shown here is derived from an EMBL/GenBank/DDBJ whole genome shotgun (WGS) entry which is preliminary data.</text>
</comment>
<name>A0ABN7W2L5_GIGMA</name>
<protein>
    <submittedName>
        <fullName evidence="2">29625_t:CDS:1</fullName>
    </submittedName>
</protein>